<dbReference type="HOGENOM" id="CLU_2647287_0_0_0"/>
<dbReference type="Proteomes" id="UP000004358">
    <property type="component" value="Unassembled WGS sequence"/>
</dbReference>
<name>A3ZTU3_9BACT</name>
<proteinExistence type="predicted"/>
<accession>A3ZTU3</accession>
<evidence type="ECO:0000313" key="1">
    <source>
        <dbReference type="EMBL" id="EAQ79998.1"/>
    </source>
</evidence>
<reference evidence="1 2" key="1">
    <citation type="submission" date="2006-02" db="EMBL/GenBank/DDBJ databases">
        <authorList>
            <person name="Amann R."/>
            <person name="Ferriera S."/>
            <person name="Johnson J."/>
            <person name="Kravitz S."/>
            <person name="Halpern A."/>
            <person name="Remington K."/>
            <person name="Beeson K."/>
            <person name="Tran B."/>
            <person name="Rogers Y.-H."/>
            <person name="Friedman R."/>
            <person name="Venter J.C."/>
        </authorList>
    </citation>
    <scope>NUCLEOTIDE SEQUENCE [LARGE SCALE GENOMIC DNA]</scope>
    <source>
        <strain evidence="1 2">DSM 3645</strain>
    </source>
</reference>
<dbReference type="AlphaFoldDB" id="A3ZTU3"/>
<evidence type="ECO:0000313" key="2">
    <source>
        <dbReference type="Proteomes" id="UP000004358"/>
    </source>
</evidence>
<dbReference type="EMBL" id="AANZ01000011">
    <property type="protein sequence ID" value="EAQ79998.1"/>
    <property type="molecule type" value="Genomic_DNA"/>
</dbReference>
<comment type="caution">
    <text evidence="1">The sequence shown here is derived from an EMBL/GenBank/DDBJ whole genome shotgun (WGS) entry which is preliminary data.</text>
</comment>
<sequence length="76" mass="8202">MLSHAPFKRGQATAMENALKKNAIGPVQPWSDPGRSGLGFVEWGRIRSTCALGLRLDWVAGLQKKSGPVQSNLCPI</sequence>
<protein>
    <submittedName>
        <fullName evidence="1">Uncharacterized protein</fullName>
    </submittedName>
</protein>
<organism evidence="1 2">
    <name type="scientific">Blastopirellula marina DSM 3645</name>
    <dbReference type="NCBI Taxonomy" id="314230"/>
    <lineage>
        <taxon>Bacteria</taxon>
        <taxon>Pseudomonadati</taxon>
        <taxon>Planctomycetota</taxon>
        <taxon>Planctomycetia</taxon>
        <taxon>Pirellulales</taxon>
        <taxon>Pirellulaceae</taxon>
        <taxon>Blastopirellula</taxon>
    </lineage>
</organism>
<gene>
    <name evidence="1" type="ORF">DSM3645_05230</name>
</gene>